<dbReference type="Pfam" id="PF13410">
    <property type="entry name" value="GST_C_2"/>
    <property type="match status" value="1"/>
</dbReference>
<dbReference type="InterPro" id="IPR036249">
    <property type="entry name" value="Thioredoxin-like_sf"/>
</dbReference>
<keyword evidence="3" id="KW-1185">Reference proteome</keyword>
<dbReference type="InterPro" id="IPR016639">
    <property type="entry name" value="GST_Omega/GSH"/>
</dbReference>
<dbReference type="PANTHER" id="PTHR32419">
    <property type="entry name" value="GLUTATHIONYL-HYDROQUINONE REDUCTASE"/>
    <property type="match status" value="1"/>
</dbReference>
<evidence type="ECO:0000259" key="1">
    <source>
        <dbReference type="PROSITE" id="PS50405"/>
    </source>
</evidence>
<dbReference type="InterPro" id="IPR010987">
    <property type="entry name" value="Glutathione-S-Trfase_C-like"/>
</dbReference>
<dbReference type="SUPFAM" id="SSF52833">
    <property type="entry name" value="Thioredoxin-like"/>
    <property type="match status" value="1"/>
</dbReference>
<protein>
    <submittedName>
        <fullName evidence="2">Glutathione S-transferase C-terminal domain-containing protein</fullName>
    </submittedName>
</protein>
<dbReference type="EMBL" id="JAEACQ010000185">
    <property type="protein sequence ID" value="MBL7628390.1"/>
    <property type="molecule type" value="Genomic_DNA"/>
</dbReference>
<dbReference type="Proteomes" id="UP000604475">
    <property type="component" value="Unassembled WGS sequence"/>
</dbReference>
<evidence type="ECO:0000313" key="2">
    <source>
        <dbReference type="EMBL" id="MBL7628390.1"/>
    </source>
</evidence>
<dbReference type="Gene3D" id="3.40.30.10">
    <property type="entry name" value="Glutaredoxin"/>
    <property type="match status" value="1"/>
</dbReference>
<comment type="caution">
    <text evidence="2">The sequence shown here is derived from an EMBL/GenBank/DDBJ whole genome shotgun (WGS) entry which is preliminary data.</text>
</comment>
<evidence type="ECO:0000313" key="3">
    <source>
        <dbReference type="Proteomes" id="UP000604475"/>
    </source>
</evidence>
<proteinExistence type="predicted"/>
<sequence length="302" mass="33882">MPQVTDVSQTTTPVYASPTDVQTYGAYTIRRDPGDTRPLYRFTGRITADGSSGHRAEPGRYHIYSGWFCPWAHRVTLQIALNGLEDVVSVSYVDNSRDARGWAFREANGPDPVNGFALLREAYEVTEPGFDGHVSVPTLWDRETGRVLSNDYVSMGIDLATQFGQWSTGAATYPEHLRAEIDELDVWIGPEVNRGVHRAAHDEEVRAALLDAFARLDGHLADARFLVGGQLTEADLRLWVSLVRYRGRAHDLDRLPPLSDYPNLWAYARRLYRLRAFQETTDFTTFTDPAAVLPGWRAAPVT</sequence>
<name>A0A937RG68_9ACTN</name>
<organism evidence="2 3">
    <name type="scientific">Frankia nepalensis</name>
    <dbReference type="NCBI Taxonomy" id="1836974"/>
    <lineage>
        <taxon>Bacteria</taxon>
        <taxon>Bacillati</taxon>
        <taxon>Actinomycetota</taxon>
        <taxon>Actinomycetes</taxon>
        <taxon>Frankiales</taxon>
        <taxon>Frankiaceae</taxon>
        <taxon>Frankia</taxon>
    </lineage>
</organism>
<dbReference type="SUPFAM" id="SSF47616">
    <property type="entry name" value="GST C-terminal domain-like"/>
    <property type="match status" value="1"/>
</dbReference>
<dbReference type="RefSeq" id="WP_203000018.1">
    <property type="nucleotide sequence ID" value="NZ_JADWYU010000141.1"/>
</dbReference>
<feature type="domain" description="GST C-terminal" evidence="1">
    <location>
        <begin position="174"/>
        <end position="291"/>
    </location>
</feature>
<dbReference type="GO" id="GO:0005737">
    <property type="term" value="C:cytoplasm"/>
    <property type="evidence" value="ECO:0007669"/>
    <property type="project" value="TreeGrafter"/>
</dbReference>
<dbReference type="GO" id="GO:0004364">
    <property type="term" value="F:glutathione transferase activity"/>
    <property type="evidence" value="ECO:0007669"/>
    <property type="project" value="InterPro"/>
</dbReference>
<dbReference type="PROSITE" id="PS50405">
    <property type="entry name" value="GST_CTER"/>
    <property type="match status" value="1"/>
</dbReference>
<accession>A0A937RG68</accession>
<gene>
    <name evidence="2" type="ORF">I7412_14755</name>
</gene>
<reference evidence="2" key="1">
    <citation type="submission" date="2020-12" db="EMBL/GenBank/DDBJ databases">
        <title>Genomic characterization of non-nitrogen-fixing Frankia strains.</title>
        <authorList>
            <person name="Carlos-Shanley C."/>
            <person name="Guerra T."/>
            <person name="Hahn D."/>
        </authorList>
    </citation>
    <scope>NUCLEOTIDE SEQUENCE</scope>
    <source>
        <strain evidence="2">CN6</strain>
    </source>
</reference>
<dbReference type="AlphaFoldDB" id="A0A937RG68"/>
<dbReference type="Gene3D" id="1.20.1050.10">
    <property type="match status" value="1"/>
</dbReference>
<dbReference type="InterPro" id="IPR036282">
    <property type="entry name" value="Glutathione-S-Trfase_C_sf"/>
</dbReference>
<dbReference type="PANTHER" id="PTHR32419:SF6">
    <property type="entry name" value="GLUTATHIONE S-TRANSFERASE OMEGA-LIKE 1-RELATED"/>
    <property type="match status" value="1"/>
</dbReference>